<name>A0ACA9NTJ3_9GLOM</name>
<accession>A0ACA9NTJ3</accession>
<evidence type="ECO:0000313" key="1">
    <source>
        <dbReference type="EMBL" id="CAG8666793.1"/>
    </source>
</evidence>
<reference evidence="1" key="1">
    <citation type="submission" date="2021-06" db="EMBL/GenBank/DDBJ databases">
        <authorList>
            <person name="Kallberg Y."/>
            <person name="Tangrot J."/>
            <person name="Rosling A."/>
        </authorList>
    </citation>
    <scope>NUCLEOTIDE SEQUENCE</scope>
    <source>
        <strain evidence="1">IL203A</strain>
    </source>
</reference>
<gene>
    <name evidence="1" type="ORF">DHETER_LOCUS10003</name>
</gene>
<protein>
    <submittedName>
        <fullName evidence="1">16280_t:CDS:1</fullName>
    </submittedName>
</protein>
<organism evidence="1 2">
    <name type="scientific">Dentiscutata heterogama</name>
    <dbReference type="NCBI Taxonomy" id="1316150"/>
    <lineage>
        <taxon>Eukaryota</taxon>
        <taxon>Fungi</taxon>
        <taxon>Fungi incertae sedis</taxon>
        <taxon>Mucoromycota</taxon>
        <taxon>Glomeromycotina</taxon>
        <taxon>Glomeromycetes</taxon>
        <taxon>Diversisporales</taxon>
        <taxon>Gigasporaceae</taxon>
        <taxon>Dentiscutata</taxon>
    </lineage>
</organism>
<evidence type="ECO:0000313" key="2">
    <source>
        <dbReference type="Proteomes" id="UP000789702"/>
    </source>
</evidence>
<dbReference type="Proteomes" id="UP000789702">
    <property type="component" value="Unassembled WGS sequence"/>
</dbReference>
<feature type="non-terminal residue" evidence="1">
    <location>
        <position position="1"/>
    </location>
</feature>
<dbReference type="EMBL" id="CAJVPU010018599">
    <property type="protein sequence ID" value="CAG8666793.1"/>
    <property type="molecule type" value="Genomic_DNA"/>
</dbReference>
<proteinExistence type="predicted"/>
<keyword evidence="2" id="KW-1185">Reference proteome</keyword>
<comment type="caution">
    <text evidence="1">The sequence shown here is derived from an EMBL/GenBank/DDBJ whole genome shotgun (WGS) entry which is preliminary data.</text>
</comment>
<sequence>IAALRNGSQCQCGNYADLTLSYTKTNNSICNVKCIGNSSYICGGEESYTVYKTKDGVLGHPLPTISITDKIAIIKNHNNDNRYQQCVKDSPYCDQRILNGTKLELASMTVNKCIDFCRQNNFEYAGLEMGTQCFCAHEYDHISQLSSYECSTSCAGDNNQICGGPLALSVYITSTNIPLQIILPCVFGGVLLLAVAAWIIYKCWPEKKIKATSKIPLPED</sequence>